<evidence type="ECO:0000259" key="9">
    <source>
        <dbReference type="Pfam" id="PF03175"/>
    </source>
</evidence>
<dbReference type="GO" id="GO:0006260">
    <property type="term" value="P:DNA replication"/>
    <property type="evidence" value="ECO:0007669"/>
    <property type="project" value="UniProtKB-KW"/>
</dbReference>
<dbReference type="SUPFAM" id="SSF53098">
    <property type="entry name" value="Ribonuclease H-like"/>
    <property type="match status" value="1"/>
</dbReference>
<feature type="domain" description="DNA-directed DNA polymerase family B mitochondria/virus" evidence="9">
    <location>
        <begin position="598"/>
        <end position="778"/>
    </location>
</feature>
<dbReference type="EC" id="2.7.7.7" evidence="2"/>
<dbReference type="EMBL" id="JAHWGI010000462">
    <property type="protein sequence ID" value="KAK3915759.1"/>
    <property type="molecule type" value="Genomic_DNA"/>
</dbReference>
<dbReference type="InterPro" id="IPR043502">
    <property type="entry name" value="DNA/RNA_pol_sf"/>
</dbReference>
<dbReference type="Gene3D" id="1.10.287.690">
    <property type="entry name" value="Helix hairpin bin"/>
    <property type="match status" value="1"/>
</dbReference>
<reference evidence="10" key="2">
    <citation type="journal article" date="2023" name="BMC Genomics">
        <title>Pest status, molecular evolution, and epigenetic factors derived from the genome assembly of Frankliniella fusca, a thysanopteran phytovirus vector.</title>
        <authorList>
            <person name="Catto M.A."/>
            <person name="Labadie P.E."/>
            <person name="Jacobson A.L."/>
            <person name="Kennedy G.G."/>
            <person name="Srinivasan R."/>
            <person name="Hunt B.G."/>
        </authorList>
    </citation>
    <scope>NUCLEOTIDE SEQUENCE</scope>
    <source>
        <strain evidence="10">PL_HMW_Pooled</strain>
    </source>
</reference>
<evidence type="ECO:0000256" key="1">
    <source>
        <dbReference type="ARBA" id="ARBA00005755"/>
    </source>
</evidence>
<dbReference type="InterPro" id="IPR012337">
    <property type="entry name" value="RNaseH-like_sf"/>
</dbReference>
<dbReference type="PANTHER" id="PTHR33568">
    <property type="entry name" value="DNA POLYMERASE"/>
    <property type="match status" value="1"/>
</dbReference>
<dbReference type="Gene3D" id="3.40.960.10">
    <property type="entry name" value="VSR Endonuclease"/>
    <property type="match status" value="1"/>
</dbReference>
<keyword evidence="11" id="KW-1185">Reference proteome</keyword>
<dbReference type="InterPro" id="IPR036397">
    <property type="entry name" value="RNaseH_sf"/>
</dbReference>
<dbReference type="Proteomes" id="UP001219518">
    <property type="component" value="Unassembled WGS sequence"/>
</dbReference>
<protein>
    <recommendedName>
        <fullName evidence="2">DNA-directed DNA polymerase</fullName>
        <ecNumber evidence="2">2.7.7.7</ecNumber>
    </recommendedName>
</protein>
<comment type="caution">
    <text evidence="10">The sequence shown here is derived from an EMBL/GenBank/DDBJ whole genome shotgun (WGS) entry which is preliminary data.</text>
</comment>
<dbReference type="GO" id="GO:0003677">
    <property type="term" value="F:DNA binding"/>
    <property type="evidence" value="ECO:0007669"/>
    <property type="project" value="UniProtKB-KW"/>
</dbReference>
<evidence type="ECO:0000256" key="8">
    <source>
        <dbReference type="ARBA" id="ARBA00049244"/>
    </source>
</evidence>
<dbReference type="GO" id="GO:0003887">
    <property type="term" value="F:DNA-directed DNA polymerase activity"/>
    <property type="evidence" value="ECO:0007669"/>
    <property type="project" value="UniProtKB-KW"/>
</dbReference>
<organism evidence="10 11">
    <name type="scientific">Frankliniella fusca</name>
    <dbReference type="NCBI Taxonomy" id="407009"/>
    <lineage>
        <taxon>Eukaryota</taxon>
        <taxon>Metazoa</taxon>
        <taxon>Ecdysozoa</taxon>
        <taxon>Arthropoda</taxon>
        <taxon>Hexapoda</taxon>
        <taxon>Insecta</taxon>
        <taxon>Pterygota</taxon>
        <taxon>Neoptera</taxon>
        <taxon>Paraneoptera</taxon>
        <taxon>Thysanoptera</taxon>
        <taxon>Terebrantia</taxon>
        <taxon>Thripoidea</taxon>
        <taxon>Thripidae</taxon>
        <taxon>Frankliniella</taxon>
    </lineage>
</organism>
<dbReference type="InterPro" id="IPR004868">
    <property type="entry name" value="DNA-dir_DNA_pol_B_mt/vir"/>
</dbReference>
<keyword evidence="6" id="KW-0239">DNA-directed DNA polymerase</keyword>
<keyword evidence="4" id="KW-0548">Nucleotidyltransferase</keyword>
<dbReference type="GO" id="GO:0042575">
    <property type="term" value="C:DNA polymerase complex"/>
    <property type="evidence" value="ECO:0007669"/>
    <property type="project" value="UniProtKB-ARBA"/>
</dbReference>
<comment type="catalytic activity">
    <reaction evidence="8">
        <text>DNA(n) + a 2'-deoxyribonucleoside 5'-triphosphate = DNA(n+1) + diphosphate</text>
        <dbReference type="Rhea" id="RHEA:22508"/>
        <dbReference type="Rhea" id="RHEA-COMP:17339"/>
        <dbReference type="Rhea" id="RHEA-COMP:17340"/>
        <dbReference type="ChEBI" id="CHEBI:33019"/>
        <dbReference type="ChEBI" id="CHEBI:61560"/>
        <dbReference type="ChEBI" id="CHEBI:173112"/>
        <dbReference type="EC" id="2.7.7.7"/>
    </reaction>
</comment>
<evidence type="ECO:0000256" key="5">
    <source>
        <dbReference type="ARBA" id="ARBA00022705"/>
    </source>
</evidence>
<evidence type="ECO:0000313" key="11">
    <source>
        <dbReference type="Proteomes" id="UP001219518"/>
    </source>
</evidence>
<proteinExistence type="inferred from homology"/>
<dbReference type="Gene3D" id="3.30.420.10">
    <property type="entry name" value="Ribonuclease H-like superfamily/Ribonuclease H"/>
    <property type="match status" value="1"/>
</dbReference>
<dbReference type="SUPFAM" id="SSF56672">
    <property type="entry name" value="DNA/RNA polymerases"/>
    <property type="match status" value="1"/>
</dbReference>
<evidence type="ECO:0000256" key="4">
    <source>
        <dbReference type="ARBA" id="ARBA00022695"/>
    </source>
</evidence>
<keyword evidence="5" id="KW-0235">DNA replication</keyword>
<evidence type="ECO:0000256" key="3">
    <source>
        <dbReference type="ARBA" id="ARBA00022679"/>
    </source>
</evidence>
<gene>
    <name evidence="10" type="ORF">KUF71_005906</name>
</gene>
<dbReference type="Gene3D" id="3.90.1600.10">
    <property type="entry name" value="Palm domain of DNA polymerase"/>
    <property type="match status" value="1"/>
</dbReference>
<feature type="domain" description="DNA-directed DNA polymerase family B mitochondria/virus" evidence="9">
    <location>
        <begin position="934"/>
        <end position="1182"/>
    </location>
</feature>
<evidence type="ECO:0000313" key="10">
    <source>
        <dbReference type="EMBL" id="KAK3915759.1"/>
    </source>
</evidence>
<evidence type="ECO:0000256" key="6">
    <source>
        <dbReference type="ARBA" id="ARBA00022932"/>
    </source>
</evidence>
<keyword evidence="3" id="KW-0808">Transferase</keyword>
<dbReference type="Pfam" id="PF03175">
    <property type="entry name" value="DNA_pol_B_2"/>
    <property type="match status" value="2"/>
</dbReference>
<evidence type="ECO:0000256" key="2">
    <source>
        <dbReference type="ARBA" id="ARBA00012417"/>
    </source>
</evidence>
<dbReference type="InterPro" id="IPR023211">
    <property type="entry name" value="DNA_pol_palm_dom_sf"/>
</dbReference>
<evidence type="ECO:0000256" key="7">
    <source>
        <dbReference type="ARBA" id="ARBA00023125"/>
    </source>
</evidence>
<keyword evidence="7" id="KW-0238">DNA-binding</keyword>
<reference evidence="10" key="1">
    <citation type="submission" date="2021-07" db="EMBL/GenBank/DDBJ databases">
        <authorList>
            <person name="Catto M.A."/>
            <person name="Jacobson A."/>
            <person name="Kennedy G."/>
            <person name="Labadie P."/>
            <person name="Hunt B.G."/>
            <person name="Srinivasan R."/>
        </authorList>
    </citation>
    <scope>NUCLEOTIDE SEQUENCE</scope>
    <source>
        <strain evidence="10">PL_HMW_Pooled</strain>
        <tissue evidence="10">Head</tissue>
    </source>
</reference>
<comment type="similarity">
    <text evidence="1">Belongs to the DNA polymerase type-B family.</text>
</comment>
<sequence length="1417" mass="163915">MAIIREIVNCWQNGLYVAEQWKAEAFIQLLDCIEREDIPRDRALLDILAEGYRAYRAQIVYLEIEDPTVDREYRHACERVTEVLNADPAVVQEGEGRDAPAGAAQERGEDADAAGPVIELVASTERYLARFRTSFRQETFHVSNLRDRLLRNEEYMTTLFDQLLQRQIQVLNAKEDDRCVLELRGNDENRPIYFHLRPVNQLNGRVILDKLVRTLNSNEEFMGGVFHLNFIHIPRLAGGARDDRCFIDVQTWINNYCKTGSMYDPKNINDRMCLARCIVYLQLYSSTENRNLRKKLKNPNNVEISRLARELCDISHVDKNTVSGYDDIVRMQENVKERLVVFLDRKCEETYFVGSRRNDQGEVRSKTLFLYLKNDHYYGVVRMTAVTGFRYFCEDCVKGYWTANQHRCTFSCDRCDGDVLHTEKQLKECKVCWRFFAGNECFASHLIKRGNKSVCDIKKYCKRCEKFYHLDGKTKVKKHECGRSICNYCNEYVPDNHKCYMTPWEPKRLAKNTRYMRMYFDIETRQNDSFETRDNWKEHKANLLISQQVCEVCENDDDMKNVCENCGIREHIFEGFDNETNVVSEFINYLQSLCSEKKTHITVFGHNFKSFDGYFIIQELLQRNITPKIKLSGAKILSLETNALHFKDSIMFLPQKLSSLPKAFGLNELKKGYFCHLANNEAYYDYEGPIPPKETYCCSTLSDSELNAFNKWYDDQVRSNYRFNFRNEIISYCQSDVNILRQAMESFRTLFMETAQFDPLMHCITLSAACMCNFRMNHLGNGALGIVPRGGYRGRDMQSYEALMWLQYESHVIGAVIQHAENSREYKVLGHAVDGYVELGRPDGSIEKRIYQYHGCYYHLCKRCIPDEASRSKIRGRSKEDPYEKTVFLTRKFRNAGYTVIEKWGCEFHSDLKNNVNVIQYFQQNPYKRQKPLNLRDAICGGRTSALYAEYVAKLDEGEVIKFFDIISEYPAVQYHKWYPEGHPKIYLEGDPEMPKVKDMNGVILTTVLAPKDLFLPVLPYKCCNKLMFPLCRKCVESMNQGVCSHTDSERELTGTWCAPEVQLAVEKGYQIMKVHEVYQYPNVRVYNKQTKTDGLFTSYVRQNMAMKIEATGWPSHVNTDEEKEAYVQKHLLKDGIILDKTKFERNPGKRTLAKLILNSFWGKLGERTLRSQTTFVKSYAALAKLAEDATITVSSIIPYGDDVLQVCYTPHKDMEDSMPTTSLVHAAFTTCHGRMMLYEYLSVVDQRALYHDTDSICFISKPGHPEPPLGEYLGCLSDQLKDDYGPGSVATHFLAAGAKNYGYKVAVGGSLNNIKTIVKIRGISINSSCSDTVNFENLRSMIRGESERTVVNIPAQIARVSKWRIVTRPSSKIWRVCLTKRRRLERLTVPYGFDGQILDDDDYDCLLALGDLAEQN</sequence>
<name>A0AAE1H6X7_9NEOP</name>
<accession>A0AAE1H6X7</accession>
<dbReference type="PANTHER" id="PTHR33568:SF3">
    <property type="entry name" value="DNA-DIRECTED DNA POLYMERASE"/>
    <property type="match status" value="1"/>
</dbReference>
<dbReference type="GO" id="GO:0000166">
    <property type="term" value="F:nucleotide binding"/>
    <property type="evidence" value="ECO:0007669"/>
    <property type="project" value="InterPro"/>
</dbReference>